<dbReference type="GO" id="GO:0004252">
    <property type="term" value="F:serine-type endopeptidase activity"/>
    <property type="evidence" value="ECO:0007669"/>
    <property type="project" value="InterPro"/>
</dbReference>
<protein>
    <submittedName>
        <fullName evidence="6">Serine protease snake</fullName>
    </submittedName>
</protein>
<evidence type="ECO:0000256" key="1">
    <source>
        <dbReference type="ARBA" id="ARBA00023157"/>
    </source>
</evidence>
<dbReference type="AlphaFoldDB" id="A0AAU9EVM8"/>
<evidence type="ECO:0000256" key="3">
    <source>
        <dbReference type="RuleBase" id="RU363034"/>
    </source>
</evidence>
<dbReference type="SMART" id="SM00020">
    <property type="entry name" value="Tryp_SPc"/>
    <property type="match status" value="1"/>
</dbReference>
<dbReference type="PROSITE" id="PS00134">
    <property type="entry name" value="TRYPSIN_HIS"/>
    <property type="match status" value="1"/>
</dbReference>
<feature type="chain" id="PRO_5043605666" evidence="4">
    <location>
        <begin position="25"/>
        <end position="319"/>
    </location>
</feature>
<organism evidence="6 7">
    <name type="scientific">Drosophila madeirensis</name>
    <name type="common">Fruit fly</name>
    <dbReference type="NCBI Taxonomy" id="30013"/>
    <lineage>
        <taxon>Eukaryota</taxon>
        <taxon>Metazoa</taxon>
        <taxon>Ecdysozoa</taxon>
        <taxon>Arthropoda</taxon>
        <taxon>Hexapoda</taxon>
        <taxon>Insecta</taxon>
        <taxon>Pterygota</taxon>
        <taxon>Neoptera</taxon>
        <taxon>Endopterygota</taxon>
        <taxon>Diptera</taxon>
        <taxon>Brachycera</taxon>
        <taxon>Muscomorpha</taxon>
        <taxon>Ephydroidea</taxon>
        <taxon>Drosophilidae</taxon>
        <taxon>Drosophila</taxon>
        <taxon>Sophophora</taxon>
    </lineage>
</organism>
<dbReference type="CDD" id="cd00190">
    <property type="entry name" value="Tryp_SPc"/>
    <property type="match status" value="1"/>
</dbReference>
<dbReference type="InterPro" id="IPR001314">
    <property type="entry name" value="Peptidase_S1A"/>
</dbReference>
<dbReference type="InterPro" id="IPR043504">
    <property type="entry name" value="Peptidase_S1_PA_chymotrypsin"/>
</dbReference>
<dbReference type="SUPFAM" id="SSF50494">
    <property type="entry name" value="Trypsin-like serine proteases"/>
    <property type="match status" value="1"/>
</dbReference>
<sequence length="319" mass="35532">MSMRLLTSVLMMLSLSGIGTLVFSQSPDPAAQQACTLFKRTVFEERVPISFFFANAPITYETVDSCHGSRPLIVGGSPAEAKEFPHAARLGNRNADNKTNWFCGGTLISNRLVLTAAHCFYTPYGAVNVVRLGELEFDNDKDDAEPEDFEVLSTTMHPDFKHPAFYNDIGIVRLRRAVNFSLYKHPACLPFDDGERHETFIAIGWGARQFAQKQSKKLLKVQLRGYGQRCLTSVEPNEELPNGYNASTQLCIGSPESKDTCNGDSGGPVLSYHKDYPCMYHVMGITSNGIACDTPDVPSAYTRVHYYLDWIKQHLARTN</sequence>
<keyword evidence="3" id="KW-0378">Hydrolase</keyword>
<keyword evidence="3" id="KW-0720">Serine protease</keyword>
<evidence type="ECO:0000256" key="2">
    <source>
        <dbReference type="ARBA" id="ARBA00024195"/>
    </source>
</evidence>
<keyword evidence="4" id="KW-0732">Signal</keyword>
<dbReference type="PANTHER" id="PTHR24256">
    <property type="entry name" value="TRYPTASE-RELATED"/>
    <property type="match status" value="1"/>
</dbReference>
<reference evidence="6 7" key="1">
    <citation type="submission" date="2024-02" db="EMBL/GenBank/DDBJ databases">
        <title>A chromosome-level genome assembly of Drosophila madeirensis, a fruit fly species endemic to Madeira island.</title>
        <authorList>
            <person name="Tomihara K."/>
            <person name="Llopart A."/>
            <person name="Yamamoto D."/>
        </authorList>
    </citation>
    <scope>NUCLEOTIDE SEQUENCE [LARGE SCALE GENOMIC DNA]</scope>
    <source>
        <strain evidence="6 7">RF1</strain>
    </source>
</reference>
<dbReference type="InterPro" id="IPR001254">
    <property type="entry name" value="Trypsin_dom"/>
</dbReference>
<feature type="signal peptide" evidence="4">
    <location>
        <begin position="1"/>
        <end position="24"/>
    </location>
</feature>
<gene>
    <name evidence="6" type="ORF">DMAD_09079</name>
</gene>
<proteinExistence type="inferred from homology"/>
<name>A0AAU9EVM8_DROMD</name>
<dbReference type="InterPro" id="IPR033116">
    <property type="entry name" value="TRYPSIN_SER"/>
</dbReference>
<dbReference type="InterPro" id="IPR051487">
    <property type="entry name" value="Ser/Thr_Proteases_Immune/Dev"/>
</dbReference>
<dbReference type="Proteomes" id="UP001500889">
    <property type="component" value="Chromosome O"/>
</dbReference>
<dbReference type="Pfam" id="PF00089">
    <property type="entry name" value="Trypsin"/>
    <property type="match status" value="1"/>
</dbReference>
<dbReference type="InterPro" id="IPR018114">
    <property type="entry name" value="TRYPSIN_HIS"/>
</dbReference>
<evidence type="ECO:0000313" key="6">
    <source>
        <dbReference type="EMBL" id="BFF90580.1"/>
    </source>
</evidence>
<keyword evidence="1" id="KW-1015">Disulfide bond</keyword>
<evidence type="ECO:0000259" key="5">
    <source>
        <dbReference type="PROSITE" id="PS50240"/>
    </source>
</evidence>
<dbReference type="Gene3D" id="2.40.10.10">
    <property type="entry name" value="Trypsin-like serine proteases"/>
    <property type="match status" value="2"/>
</dbReference>
<evidence type="ECO:0000256" key="4">
    <source>
        <dbReference type="SAM" id="SignalP"/>
    </source>
</evidence>
<accession>A0AAU9EVM8</accession>
<keyword evidence="3 6" id="KW-0645">Protease</keyword>
<comment type="similarity">
    <text evidence="2">Belongs to the peptidase S1 family. CLIP subfamily.</text>
</comment>
<dbReference type="PRINTS" id="PR00722">
    <property type="entry name" value="CHYMOTRYPSIN"/>
</dbReference>
<dbReference type="PROSITE" id="PS50240">
    <property type="entry name" value="TRYPSIN_DOM"/>
    <property type="match status" value="1"/>
</dbReference>
<evidence type="ECO:0000313" key="7">
    <source>
        <dbReference type="Proteomes" id="UP001500889"/>
    </source>
</evidence>
<dbReference type="GO" id="GO:0006508">
    <property type="term" value="P:proteolysis"/>
    <property type="evidence" value="ECO:0007669"/>
    <property type="project" value="UniProtKB-KW"/>
</dbReference>
<keyword evidence="7" id="KW-1185">Reference proteome</keyword>
<dbReference type="PROSITE" id="PS00135">
    <property type="entry name" value="TRYPSIN_SER"/>
    <property type="match status" value="1"/>
</dbReference>
<feature type="domain" description="Peptidase S1" evidence="5">
    <location>
        <begin position="73"/>
        <end position="316"/>
    </location>
</feature>
<dbReference type="EMBL" id="AP029263">
    <property type="protein sequence ID" value="BFF90580.1"/>
    <property type="molecule type" value="Genomic_DNA"/>
</dbReference>
<dbReference type="InterPro" id="IPR009003">
    <property type="entry name" value="Peptidase_S1_PA"/>
</dbReference>
<dbReference type="FunFam" id="2.40.10.10:FF:000157">
    <property type="entry name" value="GH18608p"/>
    <property type="match status" value="1"/>
</dbReference>